<proteinExistence type="predicted"/>
<protein>
    <recommendedName>
        <fullName evidence="2">Phage capsid-like C-terminal domain-containing protein</fullName>
    </recommendedName>
</protein>
<evidence type="ECO:0000313" key="3">
    <source>
        <dbReference type="EMBL" id="AHH98325.1"/>
    </source>
</evidence>
<dbReference type="HOGENOM" id="CLU_051005_0_0_11"/>
<feature type="domain" description="Phage capsid-like C-terminal" evidence="2">
    <location>
        <begin position="145"/>
        <end position="460"/>
    </location>
</feature>
<comment type="subcellular location">
    <subcellularLocation>
        <location evidence="1">Virion</location>
    </subcellularLocation>
</comment>
<dbReference type="STRING" id="1449976.KALB_4963"/>
<gene>
    <name evidence="3" type="ORF">KALB_4963</name>
</gene>
<organism evidence="3 4">
    <name type="scientific">Kutzneria albida DSM 43870</name>
    <dbReference type="NCBI Taxonomy" id="1449976"/>
    <lineage>
        <taxon>Bacteria</taxon>
        <taxon>Bacillati</taxon>
        <taxon>Actinomycetota</taxon>
        <taxon>Actinomycetes</taxon>
        <taxon>Pseudonocardiales</taxon>
        <taxon>Pseudonocardiaceae</taxon>
        <taxon>Kutzneria</taxon>
    </lineage>
</organism>
<dbReference type="Proteomes" id="UP000019225">
    <property type="component" value="Chromosome"/>
</dbReference>
<dbReference type="AlphaFoldDB" id="W5WC43"/>
<evidence type="ECO:0000256" key="1">
    <source>
        <dbReference type="ARBA" id="ARBA00004328"/>
    </source>
</evidence>
<reference evidence="3 4" key="1">
    <citation type="journal article" date="2014" name="BMC Genomics">
        <title>Complete genome sequence of producer of the glycopeptide antibiotic Aculeximycin Kutzneria albida DSM 43870T, a representative of minor genus of Pseudonocardiaceae.</title>
        <authorList>
            <person name="Rebets Y."/>
            <person name="Tokovenko B."/>
            <person name="Lushchyk I."/>
            <person name="Ruckert C."/>
            <person name="Zaburannyi N."/>
            <person name="Bechthold A."/>
            <person name="Kalinowski J."/>
            <person name="Luzhetskyy A."/>
        </authorList>
    </citation>
    <scope>NUCLEOTIDE SEQUENCE [LARGE SCALE GENOMIC DNA]</scope>
    <source>
        <strain evidence="3">DSM 43870</strain>
    </source>
</reference>
<sequence length="466" mass="49001">MANEVELKTAARQLGVEVKSVMDSTDLTAAEKGERLDKLQAESERIGAELKNLERARALMTGAGSAEEPENQGAAIERRSLGEQVVNDPAYQKALASRGGRYSAMTTVGLKTQGATNMMGESTSGTSAGSALSGYFLAGTAGPSILPNFLPGIVEQRFFPLTIADLFAQGATDSPVISYLKETAWTNSSAATGEGATMPYSTDAIARVQEQVGKVTNVHKITDEMLQDASQYVSFLNNRLVFGVQRQEEVQLLAGSGYPGVNGLLARTSGFTVAPGVSAGGVTITGGLTFPAGGTPGAGETGATVSTITWGREAGTPNTPATAVQIADGLFGALTDIRFAAFCEPDAFVVNPYDWQTIRLGKDSQNQYLGGSFFGADYGQPQNAGESLWGKRVVVTPVIPQGYILVGSFKENAQLFRSKGITVEMVNTNGTDFEQGLVSVRATSRLALAVYRPQAFELVKLATSTS</sequence>
<evidence type="ECO:0000259" key="2">
    <source>
        <dbReference type="Pfam" id="PF05065"/>
    </source>
</evidence>
<dbReference type="eggNOG" id="COG4653">
    <property type="taxonomic scope" value="Bacteria"/>
</dbReference>
<dbReference type="InterPro" id="IPR054612">
    <property type="entry name" value="Phage_capsid-like_C"/>
</dbReference>
<dbReference type="Pfam" id="PF05065">
    <property type="entry name" value="Phage_capsid"/>
    <property type="match status" value="1"/>
</dbReference>
<dbReference type="Gene3D" id="3.30.2400.10">
    <property type="entry name" value="Major capsid protein gp5"/>
    <property type="match status" value="1"/>
</dbReference>
<dbReference type="Gene3D" id="3.30.2320.10">
    <property type="entry name" value="hypothetical protein PF0899 domain"/>
    <property type="match status" value="1"/>
</dbReference>
<dbReference type="KEGG" id="kal:KALB_4963"/>
<accession>W5WC43</accession>
<name>W5WC43_9PSEU</name>
<dbReference type="EMBL" id="CP007155">
    <property type="protein sequence ID" value="AHH98325.1"/>
    <property type="molecule type" value="Genomic_DNA"/>
</dbReference>
<dbReference type="SUPFAM" id="SSF56563">
    <property type="entry name" value="Major capsid protein gp5"/>
    <property type="match status" value="1"/>
</dbReference>
<evidence type="ECO:0000313" key="4">
    <source>
        <dbReference type="Proteomes" id="UP000019225"/>
    </source>
</evidence>
<dbReference type="NCBIfam" id="TIGR01554">
    <property type="entry name" value="major_cap_HK97"/>
    <property type="match status" value="1"/>
</dbReference>
<dbReference type="InterPro" id="IPR024455">
    <property type="entry name" value="Phage_capsid"/>
</dbReference>
<keyword evidence="4" id="KW-1185">Reference proteome</keyword>